<feature type="transmembrane region" description="Helical" evidence="1">
    <location>
        <begin position="50"/>
        <end position="72"/>
    </location>
</feature>
<dbReference type="EMBL" id="JAGYWB010000009">
    <property type="protein sequence ID" value="KAI0510051.1"/>
    <property type="molecule type" value="Genomic_DNA"/>
</dbReference>
<protein>
    <submittedName>
        <fullName evidence="2">Uncharacterized protein</fullName>
    </submittedName>
</protein>
<proteinExistence type="predicted"/>
<comment type="caution">
    <text evidence="2">The sequence shown here is derived from an EMBL/GenBank/DDBJ whole genome shotgun (WGS) entry which is preliminary data.</text>
</comment>
<keyword evidence="1" id="KW-0472">Membrane</keyword>
<accession>A0A8T3BDC3</accession>
<keyword evidence="1" id="KW-0812">Transmembrane</keyword>
<organism evidence="2 3">
    <name type="scientific">Dendrobium nobile</name>
    <name type="common">Orchid</name>
    <dbReference type="NCBI Taxonomy" id="94219"/>
    <lineage>
        <taxon>Eukaryota</taxon>
        <taxon>Viridiplantae</taxon>
        <taxon>Streptophyta</taxon>
        <taxon>Embryophyta</taxon>
        <taxon>Tracheophyta</taxon>
        <taxon>Spermatophyta</taxon>
        <taxon>Magnoliopsida</taxon>
        <taxon>Liliopsida</taxon>
        <taxon>Asparagales</taxon>
        <taxon>Orchidaceae</taxon>
        <taxon>Epidendroideae</taxon>
        <taxon>Malaxideae</taxon>
        <taxon>Dendrobiinae</taxon>
        <taxon>Dendrobium</taxon>
    </lineage>
</organism>
<gene>
    <name evidence="2" type="ORF">KFK09_010651</name>
</gene>
<evidence type="ECO:0000313" key="3">
    <source>
        <dbReference type="Proteomes" id="UP000829196"/>
    </source>
</evidence>
<reference evidence="2" key="1">
    <citation type="journal article" date="2022" name="Front. Genet.">
        <title>Chromosome-Scale Assembly of the Dendrobium nobile Genome Provides Insights Into the Molecular Mechanism of the Biosynthesis of the Medicinal Active Ingredient of Dendrobium.</title>
        <authorList>
            <person name="Xu Q."/>
            <person name="Niu S.-C."/>
            <person name="Li K.-L."/>
            <person name="Zheng P.-J."/>
            <person name="Zhang X.-J."/>
            <person name="Jia Y."/>
            <person name="Liu Y."/>
            <person name="Niu Y.-X."/>
            <person name="Yu L.-H."/>
            <person name="Chen D.-F."/>
            <person name="Zhang G.-Q."/>
        </authorList>
    </citation>
    <scope>NUCLEOTIDE SEQUENCE</scope>
    <source>
        <tissue evidence="2">Leaf</tissue>
    </source>
</reference>
<name>A0A8T3BDC3_DENNO</name>
<keyword evidence="3" id="KW-1185">Reference proteome</keyword>
<dbReference type="Proteomes" id="UP000829196">
    <property type="component" value="Unassembled WGS sequence"/>
</dbReference>
<dbReference type="AlphaFoldDB" id="A0A8T3BDC3"/>
<evidence type="ECO:0000256" key="1">
    <source>
        <dbReference type="SAM" id="Phobius"/>
    </source>
</evidence>
<keyword evidence="1" id="KW-1133">Transmembrane helix</keyword>
<feature type="transmembrane region" description="Helical" evidence="1">
    <location>
        <begin position="23"/>
        <end position="43"/>
    </location>
</feature>
<evidence type="ECO:0000313" key="2">
    <source>
        <dbReference type="EMBL" id="KAI0510051.1"/>
    </source>
</evidence>
<sequence length="75" mass="8355">MGKSPSGADAVKLYLFDDLIRDVLAFPFSPGFVSLVLLASYIFSLWRLEAALLLSIYPNWFLSAILILQASFRQG</sequence>